<name>A0A9X0CZV7_9CNID</name>
<comment type="caution">
    <text evidence="4">The sequence shown here is derived from an EMBL/GenBank/DDBJ whole genome shotgun (WGS) entry which is preliminary data.</text>
</comment>
<dbReference type="SMART" id="SM00248">
    <property type="entry name" value="ANK"/>
    <property type="match status" value="3"/>
</dbReference>
<accession>A0A9X0CZV7</accession>
<evidence type="ECO:0000313" key="5">
    <source>
        <dbReference type="Proteomes" id="UP001163046"/>
    </source>
</evidence>
<dbReference type="InterPro" id="IPR002110">
    <property type="entry name" value="Ankyrin_rpt"/>
</dbReference>
<keyword evidence="1" id="KW-0677">Repeat</keyword>
<dbReference type="Gene3D" id="1.25.40.20">
    <property type="entry name" value="Ankyrin repeat-containing domain"/>
    <property type="match status" value="1"/>
</dbReference>
<dbReference type="SUPFAM" id="SSF48403">
    <property type="entry name" value="Ankyrin repeat"/>
    <property type="match status" value="1"/>
</dbReference>
<dbReference type="PANTHER" id="PTHR24198:SF165">
    <property type="entry name" value="ANKYRIN REPEAT-CONTAINING PROTEIN-RELATED"/>
    <property type="match status" value="1"/>
</dbReference>
<dbReference type="PROSITE" id="PS50088">
    <property type="entry name" value="ANK_REPEAT"/>
    <property type="match status" value="2"/>
</dbReference>
<evidence type="ECO:0008006" key="6">
    <source>
        <dbReference type="Google" id="ProtNLM"/>
    </source>
</evidence>
<feature type="repeat" description="ANK" evidence="3">
    <location>
        <begin position="141"/>
        <end position="173"/>
    </location>
</feature>
<dbReference type="OrthoDB" id="5402602at2759"/>
<reference evidence="4" key="1">
    <citation type="submission" date="2023-01" db="EMBL/GenBank/DDBJ databases">
        <title>Genome assembly of the deep-sea coral Lophelia pertusa.</title>
        <authorList>
            <person name="Herrera S."/>
            <person name="Cordes E."/>
        </authorList>
    </citation>
    <scope>NUCLEOTIDE SEQUENCE</scope>
    <source>
        <strain evidence="4">USNM1676648</strain>
        <tissue evidence="4">Polyp</tissue>
    </source>
</reference>
<evidence type="ECO:0000256" key="1">
    <source>
        <dbReference type="ARBA" id="ARBA00022737"/>
    </source>
</evidence>
<proteinExistence type="predicted"/>
<dbReference type="AlphaFoldDB" id="A0A9X0CZV7"/>
<evidence type="ECO:0000256" key="2">
    <source>
        <dbReference type="ARBA" id="ARBA00023043"/>
    </source>
</evidence>
<sequence length="199" mass="22142">MEGNNIMVEAQMMTLRSLAFQAATATDKRSGLSLLHAACLESDLETVQIIISYSPGKLDNAIALTISTENYASCPGKKALDICDSSQTNNHAMIHKILEKAFLEFQSKSLLLLAARRGKWEHLKRLLDLGADPNEVSRDANRVTPLMLAVARNTTIFAELLLERGADINMNDKFEMKALHYAALKWSNENCSDVNRGWF</sequence>
<dbReference type="PROSITE" id="PS50297">
    <property type="entry name" value="ANK_REP_REGION"/>
    <property type="match status" value="1"/>
</dbReference>
<gene>
    <name evidence="4" type="ORF">OS493_008999</name>
</gene>
<dbReference type="Pfam" id="PF12796">
    <property type="entry name" value="Ank_2"/>
    <property type="match status" value="1"/>
</dbReference>
<dbReference type="Proteomes" id="UP001163046">
    <property type="component" value="Unassembled WGS sequence"/>
</dbReference>
<keyword evidence="2 3" id="KW-0040">ANK repeat</keyword>
<evidence type="ECO:0000256" key="3">
    <source>
        <dbReference type="PROSITE-ProRule" id="PRU00023"/>
    </source>
</evidence>
<keyword evidence="5" id="KW-1185">Reference proteome</keyword>
<organism evidence="4 5">
    <name type="scientific">Desmophyllum pertusum</name>
    <dbReference type="NCBI Taxonomy" id="174260"/>
    <lineage>
        <taxon>Eukaryota</taxon>
        <taxon>Metazoa</taxon>
        <taxon>Cnidaria</taxon>
        <taxon>Anthozoa</taxon>
        <taxon>Hexacorallia</taxon>
        <taxon>Scleractinia</taxon>
        <taxon>Caryophylliina</taxon>
        <taxon>Caryophylliidae</taxon>
        <taxon>Desmophyllum</taxon>
    </lineage>
</organism>
<dbReference type="EMBL" id="MU826353">
    <property type="protein sequence ID" value="KAJ7380533.1"/>
    <property type="molecule type" value="Genomic_DNA"/>
</dbReference>
<dbReference type="PANTHER" id="PTHR24198">
    <property type="entry name" value="ANKYRIN REPEAT AND PROTEIN KINASE DOMAIN-CONTAINING PROTEIN"/>
    <property type="match status" value="1"/>
</dbReference>
<dbReference type="InterPro" id="IPR036770">
    <property type="entry name" value="Ankyrin_rpt-contain_sf"/>
</dbReference>
<evidence type="ECO:0000313" key="4">
    <source>
        <dbReference type="EMBL" id="KAJ7380533.1"/>
    </source>
</evidence>
<feature type="repeat" description="ANK" evidence="3">
    <location>
        <begin position="106"/>
        <end position="138"/>
    </location>
</feature>
<protein>
    <recommendedName>
        <fullName evidence="6">Ankyrin repeat protein</fullName>
    </recommendedName>
</protein>